<dbReference type="EMBL" id="JBHSBA010000006">
    <property type="protein sequence ID" value="MFC4126034.1"/>
    <property type="molecule type" value="Genomic_DNA"/>
</dbReference>
<keyword evidence="2" id="KW-1185">Reference proteome</keyword>
<organism evidence="1 2">
    <name type="scientific">Nocardia rhizosphaerae</name>
    <dbReference type="NCBI Taxonomy" id="1691571"/>
    <lineage>
        <taxon>Bacteria</taxon>
        <taxon>Bacillati</taxon>
        <taxon>Actinomycetota</taxon>
        <taxon>Actinomycetes</taxon>
        <taxon>Mycobacteriales</taxon>
        <taxon>Nocardiaceae</taxon>
        <taxon>Nocardia</taxon>
    </lineage>
</organism>
<protein>
    <submittedName>
        <fullName evidence="1">Type VII secretion target</fullName>
    </submittedName>
</protein>
<proteinExistence type="predicted"/>
<accession>A0ABV8L565</accession>
<evidence type="ECO:0000313" key="2">
    <source>
        <dbReference type="Proteomes" id="UP001595767"/>
    </source>
</evidence>
<gene>
    <name evidence="1" type="ORF">ACFOW8_13955</name>
</gene>
<dbReference type="InterPro" id="IPR022536">
    <property type="entry name" value="EspC"/>
</dbReference>
<dbReference type="Proteomes" id="UP001595767">
    <property type="component" value="Unassembled WGS sequence"/>
</dbReference>
<sequence length="107" mass="10858">MLVDPAILRTFATSVDEASRTVSATDLAGKIAAVFDGLPGSQAQWAAKRAGAVVQTPLNEFAGDIASMGEAVRGAAGTYEVTDEELAGGFNALQTEDPCAKGWGLGG</sequence>
<dbReference type="Pfam" id="PF10824">
    <property type="entry name" value="T7SS_ESX_EspC"/>
    <property type="match status" value="1"/>
</dbReference>
<comment type="caution">
    <text evidence="1">The sequence shown here is derived from an EMBL/GenBank/DDBJ whole genome shotgun (WGS) entry which is preliminary data.</text>
</comment>
<reference evidence="2" key="1">
    <citation type="journal article" date="2019" name="Int. J. Syst. Evol. Microbiol.">
        <title>The Global Catalogue of Microorganisms (GCM) 10K type strain sequencing project: providing services to taxonomists for standard genome sequencing and annotation.</title>
        <authorList>
            <consortium name="The Broad Institute Genomics Platform"/>
            <consortium name="The Broad Institute Genome Sequencing Center for Infectious Disease"/>
            <person name="Wu L."/>
            <person name="Ma J."/>
        </authorList>
    </citation>
    <scope>NUCLEOTIDE SEQUENCE [LARGE SCALE GENOMIC DNA]</scope>
    <source>
        <strain evidence="2">CGMCC 4.7204</strain>
    </source>
</reference>
<dbReference type="RefSeq" id="WP_378551002.1">
    <property type="nucleotide sequence ID" value="NZ_JBHSBA010000006.1"/>
</dbReference>
<evidence type="ECO:0000313" key="1">
    <source>
        <dbReference type="EMBL" id="MFC4126034.1"/>
    </source>
</evidence>
<name>A0ABV8L565_9NOCA</name>